<feature type="compositionally biased region" description="Acidic residues" evidence="1">
    <location>
        <begin position="820"/>
        <end position="835"/>
    </location>
</feature>
<dbReference type="Proteomes" id="UP001175226">
    <property type="component" value="Unassembled WGS sequence"/>
</dbReference>
<feature type="region of interest" description="Disordered" evidence="1">
    <location>
        <begin position="1214"/>
        <end position="1246"/>
    </location>
</feature>
<feature type="compositionally biased region" description="Acidic residues" evidence="1">
    <location>
        <begin position="1258"/>
        <end position="1267"/>
    </location>
</feature>
<keyword evidence="3" id="KW-1185">Reference proteome</keyword>
<feature type="compositionally biased region" description="Basic residues" evidence="1">
    <location>
        <begin position="1218"/>
        <end position="1238"/>
    </location>
</feature>
<comment type="caution">
    <text evidence="2">The sequence shown here is derived from an EMBL/GenBank/DDBJ whole genome shotgun (WGS) entry which is preliminary data.</text>
</comment>
<name>A0AA39MZE9_9AGAR</name>
<organism evidence="2 3">
    <name type="scientific">Armillaria borealis</name>
    <dbReference type="NCBI Taxonomy" id="47425"/>
    <lineage>
        <taxon>Eukaryota</taxon>
        <taxon>Fungi</taxon>
        <taxon>Dikarya</taxon>
        <taxon>Basidiomycota</taxon>
        <taxon>Agaricomycotina</taxon>
        <taxon>Agaricomycetes</taxon>
        <taxon>Agaricomycetidae</taxon>
        <taxon>Agaricales</taxon>
        <taxon>Marasmiineae</taxon>
        <taxon>Physalacriaceae</taxon>
        <taxon>Armillaria</taxon>
    </lineage>
</organism>
<feature type="region of interest" description="Disordered" evidence="1">
    <location>
        <begin position="806"/>
        <end position="836"/>
    </location>
</feature>
<proteinExistence type="predicted"/>
<sequence>MENAHSKSPPASSDDKHRTFSQANEETTSPRRDVIDVDTVPITRETSPARSTNSPHISSSIHQHHPCPGILTSAGAGESMHLTYPFGVHELFGNPWDYSSIAGQLFIHSRTCQRWGTFDGLCSSCKALEGDDLLAGVQHRMKNGTHPNARLGYHGIGALQRIIRKQQKSIRALRLQGLNSTRRLATTKAAPDHHKTWMTAIGSGKVERVDQLVRVGLKRGAGIKEMLRMYGRAAEEDYRPRSYTEEDYMRTLLLWRLGGQRIGNIAHKALSLPAVDTVRSRSHVPMIEASPGIPQLTTIQKNIGSSFAAITEIVQKKRIVHQSVMFDEIKCELRARWDPRTNFILGICREHSARVSLEFKSENEASLLKEALEENQVHLATQATIGAIGLLTGESRLYSARPILLSGTCKAEKGVNHAKLIDTTVKACADTEVRTICLASDGDPMRGEALIRLTFKHTLPENSPLQPILSGLPFMNLEVGDDDLTTDKDYKHVFKCFRNLCLRKAGFTVHGVHIMPSLLRAHLADNGLNTVRINNLLNPDDTHGVKLAYDLLKEIWSLPEIPASTNPHPGFTATRDALRTMGELFQHLLMPYICVDLTLSEQLEHLSSAAHMILALYVEECAKTKSMPSQLYLNAQIMIKNVFFCVAKAQVDDPEGHFWLVLLGTDRLEELFGIVRTMVGNDANVDVLQLGDRVTNATEVSTIFALYPHWDTPPRRLKLPPLTRDGPVIHDRVDHLKPASWKGDVRVSSVDLQTCWSMGRRAVELAHPPLKIILDNMGPAVDMLRPFGVDMVKVPRDEIDDTLELDGESLDDFPSSPVQDLEDATSEEEGEDDASCDMRSKYQPCFELDGKQVHKAWFLKHTFPWKLNSTDRLKRVQNAPRHAMNEDTYLTVESKAGEDVLTVDSTVTTLIRCQNHLFLAIAEVLDITYQNQHRSQIPACVLRDATTIVNYQLLCIIPANGDDDPTSTFDWKWSYRRGSSHQVLGRLVHPYKPVVCTPNTGKPFYTFESRDLRVIASSMLEDLSPDDSHRLPQVAASPDFPYRQSAGLACFVCEQNGKERDILDAAVKKCTYCQPPVVLPTSNMRLLEHMGAHILYDKNIDRSLEPCGLCLRPSPVCSFYLKRSSGTVSDMRVDQKRSVCINKVSFRYKVAATSPSTSLCSNIPVICPECPPKAPAVWKYNMPSHMKRKHPHVPQNALREEWVVSDLEMDEMKNIWSGRHKNKKSKKNKKNKKNKKQGKQGLQVSEAHKSALALEDEISEKDSDSDLEGIQSEQLDPAGETTIEKDIVMPPDLQDATEQIPFSEAPENSHGRKRHAREEVFGLHVRARAVNSDSIT</sequence>
<reference evidence="2" key="1">
    <citation type="submission" date="2023-06" db="EMBL/GenBank/DDBJ databases">
        <authorList>
            <consortium name="Lawrence Berkeley National Laboratory"/>
            <person name="Ahrendt S."/>
            <person name="Sahu N."/>
            <person name="Indic B."/>
            <person name="Wong-Bajracharya J."/>
            <person name="Merenyi Z."/>
            <person name="Ke H.-M."/>
            <person name="Monk M."/>
            <person name="Kocsube S."/>
            <person name="Drula E."/>
            <person name="Lipzen A."/>
            <person name="Balint B."/>
            <person name="Henrissat B."/>
            <person name="Andreopoulos B."/>
            <person name="Martin F.M."/>
            <person name="Harder C.B."/>
            <person name="Rigling D."/>
            <person name="Ford K.L."/>
            <person name="Foster G.D."/>
            <person name="Pangilinan J."/>
            <person name="Papanicolaou A."/>
            <person name="Barry K."/>
            <person name="LaButti K."/>
            <person name="Viragh M."/>
            <person name="Koriabine M."/>
            <person name="Yan M."/>
            <person name="Riley R."/>
            <person name="Champramary S."/>
            <person name="Plett K.L."/>
            <person name="Tsai I.J."/>
            <person name="Slot J."/>
            <person name="Sipos G."/>
            <person name="Plett J."/>
            <person name="Nagy L.G."/>
            <person name="Grigoriev I.V."/>
        </authorList>
    </citation>
    <scope>NUCLEOTIDE SEQUENCE</scope>
    <source>
        <strain evidence="2">FPL87.14</strain>
    </source>
</reference>
<feature type="region of interest" description="Disordered" evidence="1">
    <location>
        <begin position="1"/>
        <end position="72"/>
    </location>
</feature>
<evidence type="ECO:0000313" key="3">
    <source>
        <dbReference type="Proteomes" id="UP001175226"/>
    </source>
</evidence>
<protein>
    <submittedName>
        <fullName evidence="2">Uncharacterized protein</fullName>
    </submittedName>
</protein>
<accession>A0AA39MZE9</accession>
<feature type="region of interest" description="Disordered" evidence="1">
    <location>
        <begin position="1258"/>
        <end position="1287"/>
    </location>
</feature>
<evidence type="ECO:0000256" key="1">
    <source>
        <dbReference type="SAM" id="MobiDB-lite"/>
    </source>
</evidence>
<gene>
    <name evidence="2" type="ORF">EV421DRAFT_1060672</name>
</gene>
<feature type="compositionally biased region" description="Polar residues" evidence="1">
    <location>
        <begin position="44"/>
        <end position="53"/>
    </location>
</feature>
<dbReference type="EMBL" id="JAUEPT010000005">
    <property type="protein sequence ID" value="KAK0451744.1"/>
    <property type="molecule type" value="Genomic_DNA"/>
</dbReference>
<evidence type="ECO:0000313" key="2">
    <source>
        <dbReference type="EMBL" id="KAK0451744.1"/>
    </source>
</evidence>